<dbReference type="Pfam" id="PF01425">
    <property type="entry name" value="Amidase"/>
    <property type="match status" value="2"/>
</dbReference>
<keyword evidence="3" id="KW-1185">Reference proteome</keyword>
<dbReference type="Gene3D" id="3.90.1300.10">
    <property type="entry name" value="Amidase signature (AS) domain"/>
    <property type="match status" value="1"/>
</dbReference>
<gene>
    <name evidence="2" type="ORF">ACFSAG_08460</name>
</gene>
<dbReference type="InterPro" id="IPR023631">
    <property type="entry name" value="Amidase_dom"/>
</dbReference>
<dbReference type="PANTHER" id="PTHR43372:SF4">
    <property type="entry name" value="FATTY-ACID AMIDE HYDROLASE 2"/>
    <property type="match status" value="1"/>
</dbReference>
<evidence type="ECO:0000313" key="3">
    <source>
        <dbReference type="Proteomes" id="UP001597215"/>
    </source>
</evidence>
<sequence length="446" mass="47290">MAFPRLHNEPTALELAGQIARGELSAVEACEAAIARIEALDGPINAVVVRDFDRAREQAKLRDKAKAAGQAGPLNGVPMTVKESYDIAGLKTTWGFEFARDFVADEDAHAVKRLKAAGAVILGKTNVPVALADLQSVNPIYGRTNNPHDLSRVPGGSSGGGAAALAAGMVPLEFGSDIGGSIRTPCHFCGVTGLKPTYGAIPFDGHYFPGMKGGPTVMSMTGPMARSADDLALALDLTSTMPLPRARADGLKGARILLIESHPVAELDSAVAAALRHAADKAADAGAIIEHRTDLLPDLEAMHADYMKLLNVAMAARQPPSPDRPELTAREWLELLDKQANRMREWQALFGEYDAILAPVFGTTAFHHSDDPNWRARRVILNGQPSPFHTQIAWIGLATYPGLPSVSVPVGGHEGLPIGIQVIAPHWQDHTAVALSGEIAKLCGTQ</sequence>
<feature type="domain" description="Amidase" evidence="1">
    <location>
        <begin position="338"/>
        <end position="431"/>
    </location>
</feature>
<dbReference type="Proteomes" id="UP001597215">
    <property type="component" value="Unassembled WGS sequence"/>
</dbReference>
<feature type="domain" description="Amidase" evidence="1">
    <location>
        <begin position="28"/>
        <end position="312"/>
    </location>
</feature>
<dbReference type="InterPro" id="IPR036928">
    <property type="entry name" value="AS_sf"/>
</dbReference>
<name>A0ABW4MEU5_9SPHN</name>
<dbReference type="SUPFAM" id="SSF75304">
    <property type="entry name" value="Amidase signature (AS) enzymes"/>
    <property type="match status" value="1"/>
</dbReference>
<dbReference type="RefSeq" id="WP_381513496.1">
    <property type="nucleotide sequence ID" value="NZ_JBHUEL010000008.1"/>
</dbReference>
<comment type="caution">
    <text evidence="2">The sequence shown here is derived from an EMBL/GenBank/DDBJ whole genome shotgun (WGS) entry which is preliminary data.</text>
</comment>
<evidence type="ECO:0000313" key="2">
    <source>
        <dbReference type="EMBL" id="MFD1766872.1"/>
    </source>
</evidence>
<proteinExistence type="predicted"/>
<reference evidence="3" key="1">
    <citation type="journal article" date="2019" name="Int. J. Syst. Evol. Microbiol.">
        <title>The Global Catalogue of Microorganisms (GCM) 10K type strain sequencing project: providing services to taxonomists for standard genome sequencing and annotation.</title>
        <authorList>
            <consortium name="The Broad Institute Genomics Platform"/>
            <consortium name="The Broad Institute Genome Sequencing Center for Infectious Disease"/>
            <person name="Wu L."/>
            <person name="Ma J."/>
        </authorList>
    </citation>
    <scope>NUCLEOTIDE SEQUENCE [LARGE SCALE GENOMIC DNA]</scope>
    <source>
        <strain evidence="3">CGMCC 1.12449</strain>
    </source>
</reference>
<evidence type="ECO:0000259" key="1">
    <source>
        <dbReference type="Pfam" id="PF01425"/>
    </source>
</evidence>
<organism evidence="2 3">
    <name type="scientific">Sphingorhabdus buctiana</name>
    <dbReference type="NCBI Taxonomy" id="1508805"/>
    <lineage>
        <taxon>Bacteria</taxon>
        <taxon>Pseudomonadati</taxon>
        <taxon>Pseudomonadota</taxon>
        <taxon>Alphaproteobacteria</taxon>
        <taxon>Sphingomonadales</taxon>
        <taxon>Sphingomonadaceae</taxon>
        <taxon>Sphingorhabdus</taxon>
    </lineage>
</organism>
<dbReference type="EMBL" id="JBHUEL010000008">
    <property type="protein sequence ID" value="MFD1766872.1"/>
    <property type="molecule type" value="Genomic_DNA"/>
</dbReference>
<accession>A0ABW4MEU5</accession>
<protein>
    <submittedName>
        <fullName evidence="2">Amidase family protein</fullName>
    </submittedName>
</protein>
<dbReference type="PANTHER" id="PTHR43372">
    <property type="entry name" value="FATTY-ACID AMIDE HYDROLASE"/>
    <property type="match status" value="1"/>
</dbReference>
<dbReference type="InterPro" id="IPR052739">
    <property type="entry name" value="FAAH2"/>
</dbReference>